<dbReference type="EMBL" id="DTFF01000039">
    <property type="protein sequence ID" value="HGI87569.1"/>
    <property type="molecule type" value="Genomic_DNA"/>
</dbReference>
<sequence length="155" mass="17189">MRLVIVRHGRAEEQRPGVSDDERRLTNEGRRDVECIARVLPWRIELVYSSPLKRAVETAEILSTVHSAELRVVNELRPETTSLNVITKLELRSVTALVGHAPSIEQVLQELISGGNVKLSAGAAAGIELEAIERGRGVLIYIVTPEMCKKCLLMQ</sequence>
<dbReference type="AlphaFoldDB" id="A0A7C4FH24"/>
<comment type="caution">
    <text evidence="1">The sequence shown here is derived from an EMBL/GenBank/DDBJ whole genome shotgun (WGS) entry which is preliminary data.</text>
</comment>
<accession>A0A7C4FH24</accession>
<proteinExistence type="predicted"/>
<dbReference type="SUPFAM" id="SSF53254">
    <property type="entry name" value="Phosphoglycerate mutase-like"/>
    <property type="match status" value="1"/>
</dbReference>
<dbReference type="InterPro" id="IPR029033">
    <property type="entry name" value="His_PPase_superfam"/>
</dbReference>
<protein>
    <recommendedName>
        <fullName evidence="2">Phosphohistidine phosphatase SixA</fullName>
    </recommendedName>
</protein>
<organism evidence="1">
    <name type="scientific">Ignisphaera aggregans</name>
    <dbReference type="NCBI Taxonomy" id="334771"/>
    <lineage>
        <taxon>Archaea</taxon>
        <taxon>Thermoproteota</taxon>
        <taxon>Thermoprotei</taxon>
        <taxon>Desulfurococcales</taxon>
        <taxon>Desulfurococcaceae</taxon>
        <taxon>Ignisphaera</taxon>
    </lineage>
</organism>
<dbReference type="GO" id="GO:0016791">
    <property type="term" value="F:phosphatase activity"/>
    <property type="evidence" value="ECO:0007669"/>
    <property type="project" value="TreeGrafter"/>
</dbReference>
<gene>
    <name evidence="1" type="ORF">ENV14_04155</name>
</gene>
<dbReference type="InterPro" id="IPR050275">
    <property type="entry name" value="PGM_Phosphatase"/>
</dbReference>
<name>A0A7C4FH24_9CREN</name>
<dbReference type="SMART" id="SM00855">
    <property type="entry name" value="PGAM"/>
    <property type="match status" value="1"/>
</dbReference>
<evidence type="ECO:0000313" key="1">
    <source>
        <dbReference type="EMBL" id="HGI87569.1"/>
    </source>
</evidence>
<dbReference type="Gene3D" id="3.40.50.1240">
    <property type="entry name" value="Phosphoglycerate mutase-like"/>
    <property type="match status" value="1"/>
</dbReference>
<evidence type="ECO:0008006" key="2">
    <source>
        <dbReference type="Google" id="ProtNLM"/>
    </source>
</evidence>
<dbReference type="PANTHER" id="PTHR48100">
    <property type="entry name" value="BROAD-SPECIFICITY PHOSPHATASE YOR283W-RELATED"/>
    <property type="match status" value="1"/>
</dbReference>
<dbReference type="InterPro" id="IPR013078">
    <property type="entry name" value="His_Pase_superF_clade-1"/>
</dbReference>
<reference evidence="1" key="1">
    <citation type="journal article" date="2020" name="mSystems">
        <title>Genome- and Community-Level Interaction Insights into Carbon Utilization and Element Cycling Functions of Hydrothermarchaeota in Hydrothermal Sediment.</title>
        <authorList>
            <person name="Zhou Z."/>
            <person name="Liu Y."/>
            <person name="Xu W."/>
            <person name="Pan J."/>
            <person name="Luo Z.H."/>
            <person name="Li M."/>
        </authorList>
    </citation>
    <scope>NUCLEOTIDE SEQUENCE [LARGE SCALE GENOMIC DNA]</scope>
    <source>
        <strain evidence="1">SpSt-732</strain>
    </source>
</reference>
<dbReference type="Pfam" id="PF00300">
    <property type="entry name" value="His_Phos_1"/>
    <property type="match status" value="1"/>
</dbReference>
<dbReference type="CDD" id="cd07067">
    <property type="entry name" value="HP_PGM_like"/>
    <property type="match status" value="1"/>
</dbReference>